<reference evidence="2" key="1">
    <citation type="journal article" date="2021" name="Front. Microbiol.">
        <title>Comprehensive Comparative Genomics and Phenotyping of Methylobacterium Species.</title>
        <authorList>
            <person name="Alessa O."/>
            <person name="Ogura Y."/>
            <person name="Fujitani Y."/>
            <person name="Takami H."/>
            <person name="Hayashi T."/>
            <person name="Sahin N."/>
            <person name="Tani A."/>
        </authorList>
    </citation>
    <scope>NUCLEOTIDE SEQUENCE</scope>
    <source>
        <strain evidence="2">DSM 17168</strain>
    </source>
</reference>
<gene>
    <name evidence="2" type="ORF">GMJLKIPL_6426</name>
</gene>
<dbReference type="InterPro" id="IPR045601">
    <property type="entry name" value="DUF6455"/>
</dbReference>
<sequence length="133" mass="14575">MSNPADKHDPFDPFGIVASMGEWCCLLKAARELKDVDGEMMETMLDASATGPVPEGPEAVAKVHSIVNLMRSLSLDAEAVRQRDPETMQTLEAACLRCTQRGRCARELWAGTAADAYPEFCPNAARLDRLRHA</sequence>
<dbReference type="EMBL" id="BPQQ01000122">
    <property type="protein sequence ID" value="GJE04462.1"/>
    <property type="molecule type" value="Genomic_DNA"/>
</dbReference>
<evidence type="ECO:0000313" key="3">
    <source>
        <dbReference type="Proteomes" id="UP001055153"/>
    </source>
</evidence>
<reference evidence="2" key="2">
    <citation type="submission" date="2021-08" db="EMBL/GenBank/DDBJ databases">
        <authorList>
            <person name="Tani A."/>
            <person name="Ola A."/>
            <person name="Ogura Y."/>
            <person name="Katsura K."/>
            <person name="Hayashi T."/>
        </authorList>
    </citation>
    <scope>NUCLEOTIDE SEQUENCE</scope>
    <source>
        <strain evidence="2">DSM 17168</strain>
    </source>
</reference>
<accession>A0ABQ4SMU5</accession>
<organism evidence="2 3">
    <name type="scientific">Methylobacterium isbiliense</name>
    <dbReference type="NCBI Taxonomy" id="315478"/>
    <lineage>
        <taxon>Bacteria</taxon>
        <taxon>Pseudomonadati</taxon>
        <taxon>Pseudomonadota</taxon>
        <taxon>Alphaproteobacteria</taxon>
        <taxon>Hyphomicrobiales</taxon>
        <taxon>Methylobacteriaceae</taxon>
        <taxon>Methylobacterium</taxon>
    </lineage>
</organism>
<dbReference type="RefSeq" id="WP_238241832.1">
    <property type="nucleotide sequence ID" value="NZ_BPQQ01000122.1"/>
</dbReference>
<evidence type="ECO:0000313" key="2">
    <source>
        <dbReference type="EMBL" id="GJE04462.1"/>
    </source>
</evidence>
<dbReference type="Proteomes" id="UP001055153">
    <property type="component" value="Unassembled WGS sequence"/>
</dbReference>
<protein>
    <recommendedName>
        <fullName evidence="1">DUF6455 domain-containing protein</fullName>
    </recommendedName>
</protein>
<proteinExistence type="predicted"/>
<name>A0ABQ4SMU5_9HYPH</name>
<dbReference type="Pfam" id="PF20056">
    <property type="entry name" value="DUF6455"/>
    <property type="match status" value="1"/>
</dbReference>
<evidence type="ECO:0000259" key="1">
    <source>
        <dbReference type="Pfam" id="PF20056"/>
    </source>
</evidence>
<keyword evidence="3" id="KW-1185">Reference proteome</keyword>
<comment type="caution">
    <text evidence="2">The sequence shown here is derived from an EMBL/GenBank/DDBJ whole genome shotgun (WGS) entry which is preliminary data.</text>
</comment>
<feature type="domain" description="DUF6455" evidence="1">
    <location>
        <begin position="70"/>
        <end position="132"/>
    </location>
</feature>